<keyword evidence="2" id="KW-1133">Transmembrane helix</keyword>
<feature type="compositionally biased region" description="Polar residues" evidence="1">
    <location>
        <begin position="1"/>
        <end position="17"/>
    </location>
</feature>
<name>A0A8K0RRN8_9HYPO</name>
<evidence type="ECO:0008006" key="5">
    <source>
        <dbReference type="Google" id="ProtNLM"/>
    </source>
</evidence>
<keyword evidence="2" id="KW-0472">Membrane</keyword>
<keyword evidence="4" id="KW-1185">Reference proteome</keyword>
<feature type="compositionally biased region" description="Polar residues" evidence="1">
    <location>
        <begin position="126"/>
        <end position="138"/>
    </location>
</feature>
<gene>
    <name evidence="3" type="ORF">BKA59DRAFT_285979</name>
</gene>
<evidence type="ECO:0000313" key="4">
    <source>
        <dbReference type="Proteomes" id="UP000813427"/>
    </source>
</evidence>
<feature type="region of interest" description="Disordered" evidence="1">
    <location>
        <begin position="119"/>
        <end position="138"/>
    </location>
</feature>
<dbReference type="Proteomes" id="UP000813427">
    <property type="component" value="Unassembled WGS sequence"/>
</dbReference>
<feature type="region of interest" description="Disordered" evidence="1">
    <location>
        <begin position="61"/>
        <end position="101"/>
    </location>
</feature>
<sequence>MPVANPVTSSQSKTQIPGSRPMGGLEIGLMAGSIVFFVVLITSIFIVRGLDQRRRVKEMLRRAEEGNAGVKGESQTSQEDNMPGQDQHEAPKHEAPKHHLWGKLGANLKTYLYRPRANQEKVGNASEVSSNNEAGQTD</sequence>
<evidence type="ECO:0000256" key="1">
    <source>
        <dbReference type="SAM" id="MobiDB-lite"/>
    </source>
</evidence>
<evidence type="ECO:0000313" key="3">
    <source>
        <dbReference type="EMBL" id="KAH7235820.1"/>
    </source>
</evidence>
<protein>
    <recommendedName>
        <fullName evidence="5">Transmembrane protein</fullName>
    </recommendedName>
</protein>
<feature type="transmembrane region" description="Helical" evidence="2">
    <location>
        <begin position="27"/>
        <end position="47"/>
    </location>
</feature>
<dbReference type="AlphaFoldDB" id="A0A8K0RRN8"/>
<comment type="caution">
    <text evidence="3">The sequence shown here is derived from an EMBL/GenBank/DDBJ whole genome shotgun (WGS) entry which is preliminary data.</text>
</comment>
<evidence type="ECO:0000256" key="2">
    <source>
        <dbReference type="SAM" id="Phobius"/>
    </source>
</evidence>
<reference evidence="3" key="1">
    <citation type="journal article" date="2021" name="Nat. Commun.">
        <title>Genetic determinants of endophytism in the Arabidopsis root mycobiome.</title>
        <authorList>
            <person name="Mesny F."/>
            <person name="Miyauchi S."/>
            <person name="Thiergart T."/>
            <person name="Pickel B."/>
            <person name="Atanasova L."/>
            <person name="Karlsson M."/>
            <person name="Huettel B."/>
            <person name="Barry K.W."/>
            <person name="Haridas S."/>
            <person name="Chen C."/>
            <person name="Bauer D."/>
            <person name="Andreopoulos W."/>
            <person name="Pangilinan J."/>
            <person name="LaButti K."/>
            <person name="Riley R."/>
            <person name="Lipzen A."/>
            <person name="Clum A."/>
            <person name="Drula E."/>
            <person name="Henrissat B."/>
            <person name="Kohler A."/>
            <person name="Grigoriev I.V."/>
            <person name="Martin F.M."/>
            <person name="Hacquard S."/>
        </authorList>
    </citation>
    <scope>NUCLEOTIDE SEQUENCE</scope>
    <source>
        <strain evidence="3">MPI-SDFR-AT-0068</strain>
    </source>
</reference>
<accession>A0A8K0RRN8</accession>
<dbReference type="OrthoDB" id="4995754at2759"/>
<feature type="region of interest" description="Disordered" evidence="1">
    <location>
        <begin position="1"/>
        <end position="20"/>
    </location>
</feature>
<proteinExistence type="predicted"/>
<organism evidence="3 4">
    <name type="scientific">Fusarium tricinctum</name>
    <dbReference type="NCBI Taxonomy" id="61284"/>
    <lineage>
        <taxon>Eukaryota</taxon>
        <taxon>Fungi</taxon>
        <taxon>Dikarya</taxon>
        <taxon>Ascomycota</taxon>
        <taxon>Pezizomycotina</taxon>
        <taxon>Sordariomycetes</taxon>
        <taxon>Hypocreomycetidae</taxon>
        <taxon>Hypocreales</taxon>
        <taxon>Nectriaceae</taxon>
        <taxon>Fusarium</taxon>
        <taxon>Fusarium tricinctum species complex</taxon>
    </lineage>
</organism>
<keyword evidence="2" id="KW-0812">Transmembrane</keyword>
<dbReference type="EMBL" id="JAGPXF010000007">
    <property type="protein sequence ID" value="KAH7235820.1"/>
    <property type="molecule type" value="Genomic_DNA"/>
</dbReference>